<feature type="compositionally biased region" description="Basic residues" evidence="2">
    <location>
        <begin position="17"/>
        <end position="29"/>
    </location>
</feature>
<feature type="region of interest" description="Disordered" evidence="2">
    <location>
        <begin position="17"/>
        <end position="43"/>
    </location>
</feature>
<gene>
    <name evidence="3" type="ORF">CASFOL_032327</name>
</gene>
<dbReference type="AlphaFoldDB" id="A0ABD3C170"/>
<evidence type="ECO:0000313" key="3">
    <source>
        <dbReference type="EMBL" id="KAL3623511.1"/>
    </source>
</evidence>
<comment type="similarity">
    <text evidence="1">Belongs to the ARG7 family.</text>
</comment>
<accession>A0ABD3C170</accession>
<evidence type="ECO:0000256" key="2">
    <source>
        <dbReference type="SAM" id="MobiDB-lite"/>
    </source>
</evidence>
<dbReference type="PANTHER" id="PTHR31374:SF203">
    <property type="entry name" value="AUXIN-RESPONSIVE PROTEIN SAUR71-LIKE"/>
    <property type="match status" value="1"/>
</dbReference>
<dbReference type="EMBL" id="JAVIJP010000054">
    <property type="protein sequence ID" value="KAL3623511.1"/>
    <property type="molecule type" value="Genomic_DNA"/>
</dbReference>
<comment type="caution">
    <text evidence="3">The sequence shown here is derived from an EMBL/GenBank/DDBJ whole genome shotgun (WGS) entry which is preliminary data.</text>
</comment>
<evidence type="ECO:0000313" key="4">
    <source>
        <dbReference type="Proteomes" id="UP001632038"/>
    </source>
</evidence>
<dbReference type="Proteomes" id="UP001632038">
    <property type="component" value="Unassembled WGS sequence"/>
</dbReference>
<organism evidence="3 4">
    <name type="scientific">Castilleja foliolosa</name>
    <dbReference type="NCBI Taxonomy" id="1961234"/>
    <lineage>
        <taxon>Eukaryota</taxon>
        <taxon>Viridiplantae</taxon>
        <taxon>Streptophyta</taxon>
        <taxon>Embryophyta</taxon>
        <taxon>Tracheophyta</taxon>
        <taxon>Spermatophyta</taxon>
        <taxon>Magnoliopsida</taxon>
        <taxon>eudicotyledons</taxon>
        <taxon>Gunneridae</taxon>
        <taxon>Pentapetalae</taxon>
        <taxon>asterids</taxon>
        <taxon>lamiids</taxon>
        <taxon>Lamiales</taxon>
        <taxon>Orobanchaceae</taxon>
        <taxon>Pedicularideae</taxon>
        <taxon>Castillejinae</taxon>
        <taxon>Castilleja</taxon>
    </lineage>
</organism>
<evidence type="ECO:0000256" key="1">
    <source>
        <dbReference type="ARBA" id="ARBA00006974"/>
    </source>
</evidence>
<name>A0ABD3C170_9LAMI</name>
<dbReference type="Pfam" id="PF02519">
    <property type="entry name" value="Auxin_inducible"/>
    <property type="match status" value="1"/>
</dbReference>
<keyword evidence="4" id="KW-1185">Reference proteome</keyword>
<proteinExistence type="inferred from homology"/>
<reference evidence="4" key="1">
    <citation type="journal article" date="2024" name="IScience">
        <title>Strigolactones Initiate the Formation of Haustorium-like Structures in Castilleja.</title>
        <authorList>
            <person name="Buerger M."/>
            <person name="Peterson D."/>
            <person name="Chory J."/>
        </authorList>
    </citation>
    <scope>NUCLEOTIDE SEQUENCE [LARGE SCALE GENOMIC DNA]</scope>
</reference>
<protein>
    <submittedName>
        <fullName evidence="3">Uncharacterized protein</fullName>
    </submittedName>
</protein>
<dbReference type="PANTHER" id="PTHR31374">
    <property type="entry name" value="AUXIN-INDUCED PROTEIN-LIKE-RELATED"/>
    <property type="match status" value="1"/>
</dbReference>
<sequence>MKVNMISQIVRLRRAAKGWKNRSHNRHHSSSSSDTDEPADSHPLTPAGSVAVYVGSERRRFVFPTRFLNLPIFVALLDQAEEEFGFQPGGLALPCETGFFRGVLGLLEKDEEKFRGLGIEEFSNLISRPDFEDYEPSSCKESSSSCSFTPLLQNARV</sequence>
<dbReference type="InterPro" id="IPR003676">
    <property type="entry name" value="SAUR_fam"/>
</dbReference>